<evidence type="ECO:0000256" key="1">
    <source>
        <dbReference type="ARBA" id="ARBA00022723"/>
    </source>
</evidence>
<dbReference type="PANTHER" id="PTHR14493">
    <property type="entry name" value="UNKEMPT FAMILY MEMBER"/>
    <property type="match status" value="1"/>
</dbReference>
<protein>
    <submittedName>
        <fullName evidence="7">C3H1-type domain-containing protein</fullName>
    </submittedName>
</protein>
<evidence type="ECO:0000313" key="8">
    <source>
        <dbReference type="Proteomes" id="UP001152797"/>
    </source>
</evidence>
<gene>
    <name evidence="6" type="ORF">C1SCF055_LOCUS20940</name>
</gene>
<evidence type="ECO:0000259" key="5">
    <source>
        <dbReference type="PROSITE" id="PS50103"/>
    </source>
</evidence>
<keyword evidence="1 4" id="KW-0479">Metal-binding</keyword>
<evidence type="ECO:0000256" key="2">
    <source>
        <dbReference type="ARBA" id="ARBA00022771"/>
    </source>
</evidence>
<comment type="caution">
    <text evidence="6">The sequence shown here is derived from an EMBL/GenBank/DDBJ whole genome shotgun (WGS) entry which is preliminary data.</text>
</comment>
<feature type="domain" description="C3H1-type" evidence="5">
    <location>
        <begin position="182"/>
        <end position="210"/>
    </location>
</feature>
<dbReference type="OrthoDB" id="20534at2759"/>
<feature type="zinc finger region" description="C3H1-type" evidence="4">
    <location>
        <begin position="85"/>
        <end position="109"/>
    </location>
</feature>
<dbReference type="Gene3D" id="4.10.1000.10">
    <property type="entry name" value="Zinc finger, CCCH-type"/>
    <property type="match status" value="1"/>
</dbReference>
<dbReference type="InterPro" id="IPR036855">
    <property type="entry name" value="Znf_CCCH_sf"/>
</dbReference>
<dbReference type="PANTHER" id="PTHR14493:SF50">
    <property type="entry name" value="RING FINGER PROTEIN UNKEMPT"/>
    <property type="match status" value="1"/>
</dbReference>
<keyword evidence="3 4" id="KW-0862">Zinc</keyword>
<evidence type="ECO:0000256" key="4">
    <source>
        <dbReference type="PROSITE-ProRule" id="PRU00723"/>
    </source>
</evidence>
<dbReference type="Proteomes" id="UP001152797">
    <property type="component" value="Unassembled WGS sequence"/>
</dbReference>
<evidence type="ECO:0000256" key="3">
    <source>
        <dbReference type="ARBA" id="ARBA00022833"/>
    </source>
</evidence>
<organism evidence="6">
    <name type="scientific">Cladocopium goreaui</name>
    <dbReference type="NCBI Taxonomy" id="2562237"/>
    <lineage>
        <taxon>Eukaryota</taxon>
        <taxon>Sar</taxon>
        <taxon>Alveolata</taxon>
        <taxon>Dinophyceae</taxon>
        <taxon>Suessiales</taxon>
        <taxon>Symbiodiniaceae</taxon>
        <taxon>Cladocopium</taxon>
    </lineage>
</organism>
<dbReference type="EMBL" id="CAMXCT010001935">
    <property type="protein sequence ID" value="CAI3994286.1"/>
    <property type="molecule type" value="Genomic_DNA"/>
</dbReference>
<dbReference type="InterPro" id="IPR045234">
    <property type="entry name" value="Unkempt-like"/>
</dbReference>
<reference evidence="7 8" key="2">
    <citation type="submission" date="2024-05" db="EMBL/GenBank/DDBJ databases">
        <authorList>
            <person name="Chen Y."/>
            <person name="Shah S."/>
            <person name="Dougan E. K."/>
            <person name="Thang M."/>
            <person name="Chan C."/>
        </authorList>
    </citation>
    <scope>NUCLEOTIDE SEQUENCE [LARGE SCALE GENOMIC DNA]</scope>
</reference>
<keyword evidence="8" id="KW-1185">Reference proteome</keyword>
<feature type="domain" description="C3H1-type" evidence="5">
    <location>
        <begin position="85"/>
        <end position="109"/>
    </location>
</feature>
<dbReference type="SMART" id="SM00356">
    <property type="entry name" value="ZnF_C3H1"/>
    <property type="match status" value="3"/>
</dbReference>
<proteinExistence type="predicted"/>
<evidence type="ECO:0000313" key="6">
    <source>
        <dbReference type="EMBL" id="CAI3994286.1"/>
    </source>
</evidence>
<dbReference type="EMBL" id="CAMXCT020001935">
    <property type="protein sequence ID" value="CAL1147661.1"/>
    <property type="molecule type" value="Genomic_DNA"/>
</dbReference>
<dbReference type="EMBL" id="CAMXCT030001935">
    <property type="protein sequence ID" value="CAL4781598.1"/>
    <property type="molecule type" value="Genomic_DNA"/>
</dbReference>
<accession>A0A9P1CQ53</accession>
<feature type="zinc finger region" description="C3H1-type" evidence="4">
    <location>
        <begin position="182"/>
        <end position="210"/>
    </location>
</feature>
<evidence type="ECO:0000313" key="7">
    <source>
        <dbReference type="EMBL" id="CAL4781598.1"/>
    </source>
</evidence>
<dbReference type="PROSITE" id="PS50103">
    <property type="entry name" value="ZF_C3H1"/>
    <property type="match status" value="2"/>
</dbReference>
<dbReference type="InterPro" id="IPR000571">
    <property type="entry name" value="Znf_CCCH"/>
</dbReference>
<dbReference type="AlphaFoldDB" id="A0A9P1CQ53"/>
<dbReference type="SUPFAM" id="SSF90229">
    <property type="entry name" value="CCCH zinc finger"/>
    <property type="match status" value="1"/>
</dbReference>
<keyword evidence="2 4" id="KW-0863">Zinc-finger</keyword>
<dbReference type="GO" id="GO:0008270">
    <property type="term" value="F:zinc ion binding"/>
    <property type="evidence" value="ECO:0007669"/>
    <property type="project" value="UniProtKB-KW"/>
</dbReference>
<reference evidence="6" key="1">
    <citation type="submission" date="2022-10" db="EMBL/GenBank/DDBJ databases">
        <authorList>
            <person name="Chen Y."/>
            <person name="Dougan E. K."/>
            <person name="Chan C."/>
            <person name="Rhodes N."/>
            <person name="Thang M."/>
        </authorList>
    </citation>
    <scope>NUCLEOTIDE SEQUENCE</scope>
</reference>
<sequence>MAVQWYDQAQLPQLPFWTNADETSDHVDTILEFHVSPCSDFQRGFCAKHGARAKANQCRSYHFESQRRRRAIDASTGQLTYWETPCPSWSLEMGCALAGDSCPLAHGREEVSFHPAKYKTRPCNGTDCRGEGACCFAHSDNELRQHAPARYSYFMISLGLSVLWHRACQSLRGSPSRGQGLPLKTRFCAFYPNISQCRRGAACSFAHTRDEVQTKLLSIEEEEHHESAMTQAFFTRLRTLSAAHLDCGAPMLTAQRASIDILLCCTVVDIQELLVIHWRTGAPDNVCVHSIIADLNTGSSGTSPDNHDYDHPLPAEVIDAAWADQFLNPPIFDNLDDEAGHVTQVIYEPAQANSNANPAPKKVLSKITIEKVKSSKVSSDPQKVTVSAAFALSKNCLLARDAKEENWANLDFYHHSASQRPLGQGDDSQRWWNMVNNAVTELL</sequence>
<name>A0A9P1CQ53_9DINO</name>